<comment type="similarity">
    <text evidence="1">Belongs to the sigma-70 factor family.</text>
</comment>
<dbReference type="NCBIfam" id="TIGR02937">
    <property type="entry name" value="sigma70-ECF"/>
    <property type="match status" value="1"/>
</dbReference>
<organism evidence="7 8">
    <name type="scientific">Goodfellowiella coeruleoviolacea</name>
    <dbReference type="NCBI Taxonomy" id="334858"/>
    <lineage>
        <taxon>Bacteria</taxon>
        <taxon>Bacillati</taxon>
        <taxon>Actinomycetota</taxon>
        <taxon>Actinomycetes</taxon>
        <taxon>Pseudonocardiales</taxon>
        <taxon>Pseudonocardiaceae</taxon>
        <taxon>Goodfellowiella</taxon>
    </lineage>
</organism>
<dbReference type="Gene3D" id="1.10.10.10">
    <property type="entry name" value="Winged helix-like DNA-binding domain superfamily/Winged helix DNA-binding domain"/>
    <property type="match status" value="2"/>
</dbReference>
<dbReference type="SUPFAM" id="SSF88659">
    <property type="entry name" value="Sigma3 and sigma4 domains of RNA polymerase sigma factors"/>
    <property type="match status" value="2"/>
</dbReference>
<dbReference type="InterPro" id="IPR050239">
    <property type="entry name" value="Sigma-70_RNA_pol_init_factors"/>
</dbReference>
<dbReference type="FunFam" id="1.10.601.10:FF:000001">
    <property type="entry name" value="RNA polymerase sigma factor SigA"/>
    <property type="match status" value="1"/>
</dbReference>
<dbReference type="PRINTS" id="PR00046">
    <property type="entry name" value="SIGMA70FCT"/>
</dbReference>
<protein>
    <submittedName>
        <fullName evidence="7">RNA polymerase nonessential primary-like sigma factor</fullName>
    </submittedName>
</protein>
<evidence type="ECO:0000256" key="4">
    <source>
        <dbReference type="ARBA" id="ARBA00023125"/>
    </source>
</evidence>
<dbReference type="PROSITE" id="PS00715">
    <property type="entry name" value="SIGMA70_1"/>
    <property type="match status" value="1"/>
</dbReference>
<dbReference type="EMBL" id="JAMTCK010000001">
    <property type="protein sequence ID" value="MCP2163511.1"/>
    <property type="molecule type" value="Genomic_DNA"/>
</dbReference>
<evidence type="ECO:0000256" key="1">
    <source>
        <dbReference type="ARBA" id="ARBA00007788"/>
    </source>
</evidence>
<keyword evidence="8" id="KW-1185">Reference proteome</keyword>
<evidence type="ECO:0000256" key="3">
    <source>
        <dbReference type="ARBA" id="ARBA00023082"/>
    </source>
</evidence>
<dbReference type="Pfam" id="PF04539">
    <property type="entry name" value="Sigma70_r3"/>
    <property type="match status" value="1"/>
</dbReference>
<reference evidence="7" key="1">
    <citation type="submission" date="2022-06" db="EMBL/GenBank/DDBJ databases">
        <title>Genomic Encyclopedia of Archaeal and Bacterial Type Strains, Phase II (KMG-II): from individual species to whole genera.</title>
        <authorList>
            <person name="Goeker M."/>
        </authorList>
    </citation>
    <scope>NUCLEOTIDE SEQUENCE</scope>
    <source>
        <strain evidence="7">DSM 43935</strain>
    </source>
</reference>
<evidence type="ECO:0000256" key="2">
    <source>
        <dbReference type="ARBA" id="ARBA00023015"/>
    </source>
</evidence>
<dbReference type="GO" id="GO:0006352">
    <property type="term" value="P:DNA-templated transcription initiation"/>
    <property type="evidence" value="ECO:0007669"/>
    <property type="project" value="InterPro"/>
</dbReference>
<dbReference type="InterPro" id="IPR014284">
    <property type="entry name" value="RNA_pol_sigma-70_dom"/>
</dbReference>
<dbReference type="InterPro" id="IPR036388">
    <property type="entry name" value="WH-like_DNA-bd_sf"/>
</dbReference>
<dbReference type="InterPro" id="IPR009042">
    <property type="entry name" value="RNA_pol_sigma70_r1_2"/>
</dbReference>
<dbReference type="Proteomes" id="UP001206128">
    <property type="component" value="Unassembled WGS sequence"/>
</dbReference>
<dbReference type="InterPro" id="IPR013325">
    <property type="entry name" value="RNA_pol_sigma_r2"/>
</dbReference>
<keyword evidence="4" id="KW-0238">DNA-binding</keyword>
<comment type="caution">
    <text evidence="7">The sequence shown here is derived from an EMBL/GenBank/DDBJ whole genome shotgun (WGS) entry which is preliminary data.</text>
</comment>
<evidence type="ECO:0000313" key="8">
    <source>
        <dbReference type="Proteomes" id="UP001206128"/>
    </source>
</evidence>
<keyword evidence="5" id="KW-0804">Transcription</keyword>
<dbReference type="Pfam" id="PF00140">
    <property type="entry name" value="Sigma70_r1_2"/>
    <property type="match status" value="1"/>
</dbReference>
<evidence type="ECO:0000259" key="6">
    <source>
        <dbReference type="PROSITE" id="PS00715"/>
    </source>
</evidence>
<sequence length="324" mass="36345">MVRNARALGSRAEPREPGNEADLLGQYLRQISATPLLSAAEEVDLSRWIEAGVYAAELLRRADAGERELSGDERRELRAVVAEGDRAKDHMVRANLRLVVAAAKKYAHRGLPLLDVIQEGNLGLIRAVEKFDYARGYKFSTYATWWIRQAVERGLAEQTRTIRLPVYLVEDLRKLGRVERELHGRLGREPGVAELAEAAEFDVDKVLRLRQAAKEAISLDTPVGAEGEARVADLIEDTEVLSAPDVVEFHELARELRGLIDSLPPREAMIISLRYGLHDGHQHTLQAVGERLGLTKERVRQLEKQALAQLRHPERHEPLLAWAG</sequence>
<dbReference type="Pfam" id="PF04542">
    <property type="entry name" value="Sigma70_r2"/>
    <property type="match status" value="1"/>
</dbReference>
<dbReference type="InterPro" id="IPR013324">
    <property type="entry name" value="RNA_pol_sigma_r3/r4-like"/>
</dbReference>
<gene>
    <name evidence="7" type="ORF">LX83_000351</name>
</gene>
<keyword evidence="2" id="KW-0805">Transcription regulation</keyword>
<keyword evidence="3" id="KW-0731">Sigma factor</keyword>
<dbReference type="PANTHER" id="PTHR30603">
    <property type="entry name" value="RNA POLYMERASE SIGMA FACTOR RPO"/>
    <property type="match status" value="1"/>
</dbReference>
<dbReference type="AlphaFoldDB" id="A0AAE3G874"/>
<dbReference type="InterPro" id="IPR007624">
    <property type="entry name" value="RNA_pol_sigma70_r3"/>
</dbReference>
<dbReference type="GO" id="GO:0003677">
    <property type="term" value="F:DNA binding"/>
    <property type="evidence" value="ECO:0007669"/>
    <property type="project" value="UniProtKB-KW"/>
</dbReference>
<evidence type="ECO:0000313" key="7">
    <source>
        <dbReference type="EMBL" id="MCP2163511.1"/>
    </source>
</evidence>
<accession>A0AAE3G874</accession>
<dbReference type="Gene3D" id="1.10.601.10">
    <property type="entry name" value="RNA Polymerase Primary Sigma Factor"/>
    <property type="match status" value="1"/>
</dbReference>
<dbReference type="InterPro" id="IPR000943">
    <property type="entry name" value="RNA_pol_sigma70"/>
</dbReference>
<name>A0AAE3G874_9PSEU</name>
<dbReference type="Pfam" id="PF04545">
    <property type="entry name" value="Sigma70_r4"/>
    <property type="match status" value="1"/>
</dbReference>
<dbReference type="CDD" id="cd06171">
    <property type="entry name" value="Sigma70_r4"/>
    <property type="match status" value="1"/>
</dbReference>
<dbReference type="PANTHER" id="PTHR30603:SF60">
    <property type="entry name" value="RNA POLYMERASE SIGMA FACTOR RPOD"/>
    <property type="match status" value="1"/>
</dbReference>
<dbReference type="InterPro" id="IPR007630">
    <property type="entry name" value="RNA_pol_sigma70_r4"/>
</dbReference>
<dbReference type="SUPFAM" id="SSF88946">
    <property type="entry name" value="Sigma2 domain of RNA polymerase sigma factors"/>
    <property type="match status" value="1"/>
</dbReference>
<evidence type="ECO:0000256" key="5">
    <source>
        <dbReference type="ARBA" id="ARBA00023163"/>
    </source>
</evidence>
<proteinExistence type="inferred from homology"/>
<dbReference type="GO" id="GO:0016987">
    <property type="term" value="F:sigma factor activity"/>
    <property type="evidence" value="ECO:0007669"/>
    <property type="project" value="UniProtKB-KW"/>
</dbReference>
<feature type="domain" description="RNA polymerase sigma-70" evidence="6">
    <location>
        <begin position="115"/>
        <end position="128"/>
    </location>
</feature>
<dbReference type="InterPro" id="IPR007627">
    <property type="entry name" value="RNA_pol_sigma70_r2"/>
</dbReference>